<evidence type="ECO:0000256" key="1">
    <source>
        <dbReference type="SAM" id="MobiDB-lite"/>
    </source>
</evidence>
<gene>
    <name evidence="2" type="ORF">F7725_006841</name>
</gene>
<feature type="compositionally biased region" description="Basic and acidic residues" evidence="1">
    <location>
        <begin position="175"/>
        <end position="186"/>
    </location>
</feature>
<accession>A0A7J5XWT8</accession>
<dbReference type="OrthoDB" id="10640244at2759"/>
<sequence length="201" mass="21541">MATLLFSVSSSIKLVHLPPAKPRMSPKKPAMIAMMTSAWKPGGLEAKQHGVVDLALHLARALGHTVHPQTLPDHLSSDDVGTDEGCDFPGGKSADDDAPQKADDSQDKSENLPRAPPSSRGGQRIVETCDDAVCRQADRNNTQEACYNKHHTSSHADISFVPPVIIIEVGAAGPDHSEPDRHHADSDGDADQSPRSLQVLW</sequence>
<dbReference type="AlphaFoldDB" id="A0A7J5XWT8"/>
<feature type="compositionally biased region" description="Basic and acidic residues" evidence="1">
    <location>
        <begin position="93"/>
        <end position="111"/>
    </location>
</feature>
<reference evidence="2 3" key="1">
    <citation type="submission" date="2020-03" db="EMBL/GenBank/DDBJ databases">
        <title>Dissostichus mawsoni Genome sequencing and assembly.</title>
        <authorList>
            <person name="Park H."/>
        </authorList>
    </citation>
    <scope>NUCLEOTIDE SEQUENCE [LARGE SCALE GENOMIC DNA]</scope>
    <source>
        <strain evidence="2">DM0001</strain>
        <tissue evidence="2">Muscle</tissue>
    </source>
</reference>
<keyword evidence="3" id="KW-1185">Reference proteome</keyword>
<evidence type="ECO:0000313" key="3">
    <source>
        <dbReference type="Proteomes" id="UP000518266"/>
    </source>
</evidence>
<dbReference type="Proteomes" id="UP000518266">
    <property type="component" value="Unassembled WGS sequence"/>
</dbReference>
<proteinExistence type="predicted"/>
<dbReference type="EMBL" id="JAAKFY010000020">
    <property type="protein sequence ID" value="KAF3840979.1"/>
    <property type="molecule type" value="Genomic_DNA"/>
</dbReference>
<name>A0A7J5XWT8_DISMA</name>
<protein>
    <submittedName>
        <fullName evidence="2">Uncharacterized protein</fullName>
    </submittedName>
</protein>
<organism evidence="2 3">
    <name type="scientific">Dissostichus mawsoni</name>
    <name type="common">Antarctic cod</name>
    <dbReference type="NCBI Taxonomy" id="36200"/>
    <lineage>
        <taxon>Eukaryota</taxon>
        <taxon>Metazoa</taxon>
        <taxon>Chordata</taxon>
        <taxon>Craniata</taxon>
        <taxon>Vertebrata</taxon>
        <taxon>Euteleostomi</taxon>
        <taxon>Actinopterygii</taxon>
        <taxon>Neopterygii</taxon>
        <taxon>Teleostei</taxon>
        <taxon>Neoteleostei</taxon>
        <taxon>Acanthomorphata</taxon>
        <taxon>Eupercaria</taxon>
        <taxon>Perciformes</taxon>
        <taxon>Notothenioidei</taxon>
        <taxon>Nototheniidae</taxon>
        <taxon>Dissostichus</taxon>
    </lineage>
</organism>
<evidence type="ECO:0000313" key="2">
    <source>
        <dbReference type="EMBL" id="KAF3840979.1"/>
    </source>
</evidence>
<comment type="caution">
    <text evidence="2">The sequence shown here is derived from an EMBL/GenBank/DDBJ whole genome shotgun (WGS) entry which is preliminary data.</text>
</comment>
<feature type="region of interest" description="Disordered" evidence="1">
    <location>
        <begin position="167"/>
        <end position="201"/>
    </location>
</feature>
<feature type="region of interest" description="Disordered" evidence="1">
    <location>
        <begin position="68"/>
        <end position="124"/>
    </location>
</feature>